<organism evidence="2 3">
    <name type="scientific">Microbacterium gallinarum</name>
    <dbReference type="NCBI Taxonomy" id="2762209"/>
    <lineage>
        <taxon>Bacteria</taxon>
        <taxon>Bacillati</taxon>
        <taxon>Actinomycetota</taxon>
        <taxon>Actinomycetes</taxon>
        <taxon>Micrococcales</taxon>
        <taxon>Microbacteriaceae</taxon>
        <taxon>Microbacterium</taxon>
    </lineage>
</organism>
<keyword evidence="3" id="KW-1185">Reference proteome</keyword>
<keyword evidence="1" id="KW-1133">Transmembrane helix</keyword>
<dbReference type="Proteomes" id="UP000602532">
    <property type="component" value="Unassembled WGS sequence"/>
</dbReference>
<dbReference type="EMBL" id="JACSPM010000004">
    <property type="protein sequence ID" value="MBD8024571.1"/>
    <property type="molecule type" value="Genomic_DNA"/>
</dbReference>
<keyword evidence="1" id="KW-0472">Membrane</keyword>
<protein>
    <submittedName>
        <fullName evidence="2">DUF4233 domain-containing protein</fullName>
    </submittedName>
</protein>
<proteinExistence type="predicted"/>
<evidence type="ECO:0000313" key="2">
    <source>
        <dbReference type="EMBL" id="MBD8024571.1"/>
    </source>
</evidence>
<dbReference type="InterPro" id="IPR025327">
    <property type="entry name" value="DUF4233"/>
</dbReference>
<feature type="transmembrane region" description="Helical" evidence="1">
    <location>
        <begin position="52"/>
        <end position="72"/>
    </location>
</feature>
<evidence type="ECO:0000313" key="3">
    <source>
        <dbReference type="Proteomes" id="UP000602532"/>
    </source>
</evidence>
<comment type="caution">
    <text evidence="2">The sequence shown here is derived from an EMBL/GenBank/DDBJ whole genome shotgun (WGS) entry which is preliminary data.</text>
</comment>
<reference evidence="2 3" key="1">
    <citation type="submission" date="2020-08" db="EMBL/GenBank/DDBJ databases">
        <title>A Genomic Blueprint of the Chicken Gut Microbiome.</title>
        <authorList>
            <person name="Gilroy R."/>
            <person name="Ravi A."/>
            <person name="Getino M."/>
            <person name="Pursley I."/>
            <person name="Horton D.L."/>
            <person name="Alikhan N.-F."/>
            <person name="Baker D."/>
            <person name="Gharbi K."/>
            <person name="Hall N."/>
            <person name="Watson M."/>
            <person name="Adriaenssens E.M."/>
            <person name="Foster-Nyarko E."/>
            <person name="Jarju S."/>
            <person name="Secka A."/>
            <person name="Antonio M."/>
            <person name="Oren A."/>
            <person name="Chaudhuri R."/>
            <person name="La Ragione R.M."/>
            <person name="Hildebrand F."/>
            <person name="Pallen M.J."/>
        </authorList>
    </citation>
    <scope>NUCLEOTIDE SEQUENCE [LARGE SCALE GENOMIC DNA]</scope>
    <source>
        <strain evidence="2 3">Sa1CUA4</strain>
    </source>
</reference>
<gene>
    <name evidence="2" type="ORF">H9622_13365</name>
</gene>
<feature type="transmembrane region" description="Helical" evidence="1">
    <location>
        <begin position="79"/>
        <end position="112"/>
    </location>
</feature>
<dbReference type="RefSeq" id="WP_191766897.1">
    <property type="nucleotide sequence ID" value="NZ_JACSPM010000004.1"/>
</dbReference>
<dbReference type="Pfam" id="PF14017">
    <property type="entry name" value="DUF4233"/>
    <property type="match status" value="1"/>
</dbReference>
<evidence type="ECO:0000256" key="1">
    <source>
        <dbReference type="SAM" id="Phobius"/>
    </source>
</evidence>
<name>A0ABR8X5G9_9MICO</name>
<accession>A0ABR8X5G9</accession>
<sequence>MTGTAPRQPARRARGAAESLASIVLAFESIIAFLGGLVIYGLKALPEPIEPWWGIVAGTVVAVLMILTGRFVRYPWGIAFGWVLQVVVALGAFLVPALGLVAIIFGGMYAYATIKGAQLDRRNAQLAANPPHEAGTANGD</sequence>
<keyword evidence="1" id="KW-0812">Transmembrane</keyword>
<feature type="transmembrane region" description="Helical" evidence="1">
    <location>
        <begin position="20"/>
        <end position="40"/>
    </location>
</feature>